<dbReference type="Gene3D" id="3.30.40.10">
    <property type="entry name" value="Zinc/RING finger domain, C3HC4 (zinc finger)"/>
    <property type="match status" value="4"/>
</dbReference>
<keyword evidence="1" id="KW-0862">Zinc</keyword>
<reference evidence="4 5" key="1">
    <citation type="submission" date="2019-03" db="EMBL/GenBank/DDBJ databases">
        <title>Single cell metagenomics reveals metabolic interactions within the superorganism composed of flagellate Streblomastix strix and complex community of Bacteroidetes bacteria on its surface.</title>
        <authorList>
            <person name="Treitli S.C."/>
            <person name="Kolisko M."/>
            <person name="Husnik F."/>
            <person name="Keeling P."/>
            <person name="Hampl V."/>
        </authorList>
    </citation>
    <scope>NUCLEOTIDE SEQUENCE [LARGE SCALE GENOMIC DNA]</scope>
    <source>
        <strain evidence="4">ST1C</strain>
    </source>
</reference>
<gene>
    <name evidence="4" type="ORF">EZS28_022955</name>
</gene>
<name>A0A5J4VG12_9EUKA</name>
<dbReference type="InterPro" id="IPR052608">
    <property type="entry name" value="U-box_domain_protein"/>
</dbReference>
<dbReference type="PANTHER" id="PTHR45958:SF12">
    <property type="entry name" value="OS01G0948500 PROTEIN"/>
    <property type="match status" value="1"/>
</dbReference>
<dbReference type="Pfam" id="PF04564">
    <property type="entry name" value="U-box"/>
    <property type="match status" value="3"/>
</dbReference>
<dbReference type="OrthoDB" id="8062037at2759"/>
<evidence type="ECO:0000259" key="3">
    <source>
        <dbReference type="PROSITE" id="PS50089"/>
    </source>
</evidence>
<dbReference type="GO" id="GO:0008270">
    <property type="term" value="F:zinc ion binding"/>
    <property type="evidence" value="ECO:0007669"/>
    <property type="project" value="UniProtKB-KW"/>
</dbReference>
<dbReference type="GO" id="GO:0016567">
    <property type="term" value="P:protein ubiquitination"/>
    <property type="evidence" value="ECO:0007669"/>
    <property type="project" value="InterPro"/>
</dbReference>
<dbReference type="EMBL" id="SNRW01007282">
    <property type="protein sequence ID" value="KAA6381518.1"/>
    <property type="molecule type" value="Genomic_DNA"/>
</dbReference>
<protein>
    <recommendedName>
        <fullName evidence="3">RING-type domain-containing protein</fullName>
    </recommendedName>
</protein>
<dbReference type="GO" id="GO:0004842">
    <property type="term" value="F:ubiquitin-protein transferase activity"/>
    <property type="evidence" value="ECO:0007669"/>
    <property type="project" value="InterPro"/>
</dbReference>
<dbReference type="InterPro" id="IPR003613">
    <property type="entry name" value="Ubox_domain"/>
</dbReference>
<dbReference type="PANTHER" id="PTHR45958">
    <property type="entry name" value="RING-TYPE E3 UBIQUITIN TRANSFERASE"/>
    <property type="match status" value="1"/>
</dbReference>
<dbReference type="PROSITE" id="PS50089">
    <property type="entry name" value="ZF_RING_2"/>
    <property type="match status" value="1"/>
</dbReference>
<dbReference type="InterPro" id="IPR001841">
    <property type="entry name" value="Znf_RING"/>
</dbReference>
<accession>A0A5J4VG12</accession>
<organism evidence="4 5">
    <name type="scientific">Streblomastix strix</name>
    <dbReference type="NCBI Taxonomy" id="222440"/>
    <lineage>
        <taxon>Eukaryota</taxon>
        <taxon>Metamonada</taxon>
        <taxon>Preaxostyla</taxon>
        <taxon>Oxymonadida</taxon>
        <taxon>Streblomastigidae</taxon>
        <taxon>Streblomastix</taxon>
    </lineage>
</organism>
<feature type="domain" description="RING-type" evidence="3">
    <location>
        <begin position="684"/>
        <end position="725"/>
    </location>
</feature>
<evidence type="ECO:0000313" key="5">
    <source>
        <dbReference type="Proteomes" id="UP000324800"/>
    </source>
</evidence>
<keyword evidence="1" id="KW-0479">Metal-binding</keyword>
<comment type="caution">
    <text evidence="4">The sequence shown here is derived from an EMBL/GenBank/DDBJ whole genome shotgun (WGS) entry which is preliminary data.</text>
</comment>
<dbReference type="Pfam" id="PF13639">
    <property type="entry name" value="zf-RING_2"/>
    <property type="match status" value="1"/>
</dbReference>
<dbReference type="SMART" id="SM00504">
    <property type="entry name" value="Ubox"/>
    <property type="match status" value="3"/>
</dbReference>
<evidence type="ECO:0000256" key="2">
    <source>
        <dbReference type="SAM" id="Coils"/>
    </source>
</evidence>
<feature type="coiled-coil region" evidence="2">
    <location>
        <begin position="258"/>
        <end position="313"/>
    </location>
</feature>
<dbReference type="Proteomes" id="UP000324800">
    <property type="component" value="Unassembled WGS sequence"/>
</dbReference>
<dbReference type="SUPFAM" id="SSF57850">
    <property type="entry name" value="RING/U-box"/>
    <property type="match status" value="4"/>
</dbReference>
<dbReference type="SMART" id="SM00184">
    <property type="entry name" value="RING"/>
    <property type="match status" value="1"/>
</dbReference>
<keyword evidence="2" id="KW-0175">Coiled coil</keyword>
<proteinExistence type="predicted"/>
<dbReference type="AlphaFoldDB" id="A0A5J4VG12"/>
<keyword evidence="1" id="KW-0863">Zinc-finger</keyword>
<evidence type="ECO:0000313" key="4">
    <source>
        <dbReference type="EMBL" id="KAA6381518.1"/>
    </source>
</evidence>
<sequence length="726" mass="83825">MADEQQRGSSGKQDIDTFLQQTQAGGDVKSQVAHHVTLIKLKESSDPDKIKSLQSLIVLTFIFDKGQWKGIIRECGIVESVSSLMLETANPNIRTLCGAVLQIVQQIGTEVGEVVDWQTLLQPLIQLLFNQDEEISEIGKRQLLKAVGMKPEALKGLVDLFDQTAEVLDSEYPPSTTPTNTVTHKFPQIVLLNILQVVHMLLVNREESSRRSLNLLRVCSRVKEYELPRPIKNIIGAILLILQNDNEQNNQDYYQRQYIETNRRISQLENNLRIAESAQRQAEEAARLAEHRAQIAEEQKNDIELNMRAVAEQNRIRDDQLLRLQQENAQRLRQNERLPLLSLEEEQRYHLYCELTNQIMTDPVSVDGHYYERAELIIHIREFGLHPATYEMIQIRDIQEEPQLKEWIARYLRDNPQRRPVHIPGIALLTAQEETRQHFICELTNQIMTDPVSLDGQHYFERAELVKHIEEQGISPVTYEAVSINDIKEEPELKAKIQRYLRDNPQRRPVHIPRIALLTAQEETRQHFICELTNQIMTDPVSLDGQHYFERAQLVRFIEEQGISPVTYEAVSINDIKEEPELKARIQRYLRDNPQRRLHQVPNQHREVPPNNPAPPRAANGIPCDICGRQIPFSGFMDHMVEHQRVNIERGIGRMGSGNNMNEEQIKRLPHFKYKAKGGEEDQCVICLTAFKDGDEVLALNCLHKFHPACITPWILQKHTCPICKT</sequence>
<dbReference type="CDD" id="cd16454">
    <property type="entry name" value="RING-H2_PA-TM-RING"/>
    <property type="match status" value="1"/>
</dbReference>
<dbReference type="InterPro" id="IPR013083">
    <property type="entry name" value="Znf_RING/FYVE/PHD"/>
</dbReference>
<evidence type="ECO:0000256" key="1">
    <source>
        <dbReference type="PROSITE-ProRule" id="PRU00175"/>
    </source>
</evidence>